<dbReference type="KEGG" id="scu:SCE1572_18890"/>
<dbReference type="InterPro" id="IPR035234">
    <property type="entry name" value="IgGFc-bd_N"/>
</dbReference>
<evidence type="ECO:0000313" key="3">
    <source>
        <dbReference type="EMBL" id="AGP36376.1"/>
    </source>
</evidence>
<dbReference type="STRING" id="1254432.SCE1572_18890"/>
<dbReference type="PANTHER" id="PTHR46534:SF1">
    <property type="entry name" value="IGGFC-BINDING PROTEIN N-TERMINAL DOMAIN-CONTAINING PROTEIN"/>
    <property type="match status" value="1"/>
</dbReference>
<evidence type="ECO:0000313" key="4">
    <source>
        <dbReference type="Proteomes" id="UP000014803"/>
    </source>
</evidence>
<protein>
    <recommendedName>
        <fullName evidence="2">IgGFc-binding protein N-terminal domain-containing protein</fullName>
    </recommendedName>
</protein>
<evidence type="ECO:0000259" key="2">
    <source>
        <dbReference type="Pfam" id="PF17517"/>
    </source>
</evidence>
<reference evidence="3 4" key="1">
    <citation type="journal article" date="2013" name="Sci. Rep.">
        <title>Extraordinary expansion of a Sorangium cellulosum genome from an alkaline milieu.</title>
        <authorList>
            <person name="Han K."/>
            <person name="Li Z.F."/>
            <person name="Peng R."/>
            <person name="Zhu L.P."/>
            <person name="Zhou T."/>
            <person name="Wang L.G."/>
            <person name="Li S.G."/>
            <person name="Zhang X.B."/>
            <person name="Hu W."/>
            <person name="Wu Z.H."/>
            <person name="Qin N."/>
            <person name="Li Y.Z."/>
        </authorList>
    </citation>
    <scope>NUCLEOTIDE SEQUENCE [LARGE SCALE GENOMIC DNA]</scope>
    <source>
        <strain evidence="3 4">So0157-2</strain>
    </source>
</reference>
<accession>S4XVL1</accession>
<dbReference type="AlphaFoldDB" id="S4XVL1"/>
<feature type="signal peptide" evidence="1">
    <location>
        <begin position="1"/>
        <end position="37"/>
    </location>
</feature>
<dbReference type="Pfam" id="PF17517">
    <property type="entry name" value="IgGFc_binding"/>
    <property type="match status" value="1"/>
</dbReference>
<dbReference type="PATRIC" id="fig|1254432.3.peg.4274"/>
<sequence>MMSEPLPPTRSRRSRRRARPRRAAAAALLVAAALALAPSCFDSGVRWGEIPDEPPPPPPCTAGEVRCGAELSRCEETAAGPAWVTLEDCAAQGLVCASIDLGCRECVPGVTSCRGQDVVTCAPDGSFGGVLETCDPDAGEACRGGGCLHLCAAAEIERSNVGCEYWAVDLDNALIDATSNAAAQQFAVVISNPQPDVPNEVHISQDDGAPGDPPAPVEIASALIAPLYLQVFKLGPREVDGSPEGEYNAGTHTALTRHAYKITSKFPVVAYQFNPLENVNVFSNDASLLKPREALTYSPGALTTAYVVAGWPQTIASTDDPDTNFDPLNPTDLRAFLTIVGTREDTTVQVKTTAKIVGGGPVPETPAGGSIEVKLGAFDVLNLETGGFNEDFTGSVIKADQPIAVFTGGEASDAPHFPKLADRRCCADHLEDQLDPIRATGKRFAVPHTPNRSQTVKQAGAQIEVVPEPEFVRIMAVSSKGAAITTTLPPPDDRITLSSQGQFHEVMAWGDFVIDSSEPVIVSQIMASQNATGVRQGLPGGDPSLVILPPIEQFRQDYVFLTPDKYAFDFISVIAPPSAVVRLDGVALGPEECEIAPADGLTDEQRGGGAPPFVVYRCQLSFASIDPTLPAPDNVRPGRQRDGVHRIAASAPVGLLVTGFDSFVSYAYAGGTELREIAAPD</sequence>
<feature type="chain" id="PRO_5004533987" description="IgGFc-binding protein N-terminal domain-containing protein" evidence="1">
    <location>
        <begin position="38"/>
        <end position="681"/>
    </location>
</feature>
<evidence type="ECO:0000256" key="1">
    <source>
        <dbReference type="SAM" id="SignalP"/>
    </source>
</evidence>
<name>S4XVL1_SORCE</name>
<dbReference type="PANTHER" id="PTHR46534">
    <property type="entry name" value="IGGFC_BINDING DOMAIN-CONTAINING PROTEIN"/>
    <property type="match status" value="1"/>
</dbReference>
<organism evidence="3 4">
    <name type="scientific">Sorangium cellulosum So0157-2</name>
    <dbReference type="NCBI Taxonomy" id="1254432"/>
    <lineage>
        <taxon>Bacteria</taxon>
        <taxon>Pseudomonadati</taxon>
        <taxon>Myxococcota</taxon>
        <taxon>Polyangia</taxon>
        <taxon>Polyangiales</taxon>
        <taxon>Polyangiaceae</taxon>
        <taxon>Sorangium</taxon>
    </lineage>
</organism>
<dbReference type="Proteomes" id="UP000014803">
    <property type="component" value="Chromosome"/>
</dbReference>
<keyword evidence="1" id="KW-0732">Signal</keyword>
<feature type="domain" description="IgGFc-binding protein N-terminal" evidence="2">
    <location>
        <begin position="299"/>
        <end position="659"/>
    </location>
</feature>
<dbReference type="EMBL" id="CP003969">
    <property type="protein sequence ID" value="AGP36376.1"/>
    <property type="molecule type" value="Genomic_DNA"/>
</dbReference>
<gene>
    <name evidence="3" type="ORF">SCE1572_18890</name>
</gene>
<dbReference type="HOGENOM" id="CLU_403800_0_0_7"/>
<proteinExistence type="predicted"/>
<dbReference type="eggNOG" id="COG3291">
    <property type="taxonomic scope" value="Bacteria"/>
</dbReference>